<dbReference type="EMBL" id="BMCP01000003">
    <property type="protein sequence ID" value="GGE48906.1"/>
    <property type="molecule type" value="Genomic_DNA"/>
</dbReference>
<dbReference type="InterPro" id="IPR029044">
    <property type="entry name" value="Nucleotide-diphossugar_trans"/>
</dbReference>
<reference evidence="2" key="1">
    <citation type="journal article" date="2014" name="Int. J. Syst. Evol. Microbiol.">
        <title>Complete genome sequence of Corynebacterium casei LMG S-19264T (=DSM 44701T), isolated from a smear-ripened cheese.</title>
        <authorList>
            <consortium name="US DOE Joint Genome Institute (JGI-PGF)"/>
            <person name="Walter F."/>
            <person name="Albersmeier A."/>
            <person name="Kalinowski J."/>
            <person name="Ruckert C."/>
        </authorList>
    </citation>
    <scope>NUCLEOTIDE SEQUENCE</scope>
    <source>
        <strain evidence="2">CCM 7684</strain>
    </source>
</reference>
<protein>
    <submittedName>
        <fullName evidence="2">Glycosyl transferase</fullName>
    </submittedName>
</protein>
<dbReference type="PANTHER" id="PTHR43685:SF2">
    <property type="entry name" value="GLYCOSYLTRANSFERASE 2-LIKE DOMAIN-CONTAINING PROTEIN"/>
    <property type="match status" value="1"/>
</dbReference>
<accession>A0A8J2YJX3</accession>
<name>A0A8J2YJX3_9RHOB</name>
<dbReference type="PANTHER" id="PTHR43685">
    <property type="entry name" value="GLYCOSYLTRANSFERASE"/>
    <property type="match status" value="1"/>
</dbReference>
<sequence>MSLPQISVLVPVWNDERRIGLCLDALLAQSLAPEQFEIIVIDNGSTDGTAAVVSEYAGVILLREDKPGSYAARNTGLAHARGIYVAFTDSDCIPDREWLERGLAAVKDREDVGVAAGRVAFREPEGDYSRACLNYERHLSMRQDENAANGYAITANWFCRKDLLLSMGGFNSELRSGGDYALSGTISRSGRRTIYVADAVVHHPARAQVHEITGKIRRVVGGRWASETGRFKALRRAKVETRSFITRVRKILRASGLTFVERIELLGLLMRIWMISLKELARLQLGGVPTRS</sequence>
<dbReference type="Pfam" id="PF00535">
    <property type="entry name" value="Glycos_transf_2"/>
    <property type="match status" value="1"/>
</dbReference>
<evidence type="ECO:0000259" key="1">
    <source>
        <dbReference type="Pfam" id="PF00535"/>
    </source>
</evidence>
<gene>
    <name evidence="2" type="ORF">GCM10007276_27600</name>
</gene>
<organism evidence="2 3">
    <name type="scientific">Agaricicola taiwanensis</name>
    <dbReference type="NCBI Taxonomy" id="591372"/>
    <lineage>
        <taxon>Bacteria</taxon>
        <taxon>Pseudomonadati</taxon>
        <taxon>Pseudomonadota</taxon>
        <taxon>Alphaproteobacteria</taxon>
        <taxon>Rhodobacterales</taxon>
        <taxon>Paracoccaceae</taxon>
        <taxon>Agaricicola</taxon>
    </lineage>
</organism>
<feature type="domain" description="Glycosyltransferase 2-like" evidence="1">
    <location>
        <begin position="7"/>
        <end position="164"/>
    </location>
</feature>
<dbReference type="InterPro" id="IPR001173">
    <property type="entry name" value="Glyco_trans_2-like"/>
</dbReference>
<evidence type="ECO:0000313" key="3">
    <source>
        <dbReference type="Proteomes" id="UP000602745"/>
    </source>
</evidence>
<dbReference type="Proteomes" id="UP000602745">
    <property type="component" value="Unassembled WGS sequence"/>
</dbReference>
<dbReference type="SUPFAM" id="SSF53448">
    <property type="entry name" value="Nucleotide-diphospho-sugar transferases"/>
    <property type="match status" value="1"/>
</dbReference>
<dbReference type="GO" id="GO:0016740">
    <property type="term" value="F:transferase activity"/>
    <property type="evidence" value="ECO:0007669"/>
    <property type="project" value="UniProtKB-KW"/>
</dbReference>
<keyword evidence="2" id="KW-0808">Transferase</keyword>
<dbReference type="CDD" id="cd00761">
    <property type="entry name" value="Glyco_tranf_GTA_type"/>
    <property type="match status" value="1"/>
</dbReference>
<comment type="caution">
    <text evidence="2">The sequence shown here is derived from an EMBL/GenBank/DDBJ whole genome shotgun (WGS) entry which is preliminary data.</text>
</comment>
<proteinExistence type="predicted"/>
<dbReference type="RefSeq" id="WP_188410390.1">
    <property type="nucleotide sequence ID" value="NZ_BMCP01000003.1"/>
</dbReference>
<reference evidence="2" key="2">
    <citation type="submission" date="2020-09" db="EMBL/GenBank/DDBJ databases">
        <authorList>
            <person name="Sun Q."/>
            <person name="Sedlacek I."/>
        </authorList>
    </citation>
    <scope>NUCLEOTIDE SEQUENCE</scope>
    <source>
        <strain evidence="2">CCM 7684</strain>
    </source>
</reference>
<evidence type="ECO:0000313" key="2">
    <source>
        <dbReference type="EMBL" id="GGE48906.1"/>
    </source>
</evidence>
<keyword evidence="3" id="KW-1185">Reference proteome</keyword>
<dbReference type="InterPro" id="IPR050834">
    <property type="entry name" value="Glycosyltransf_2"/>
</dbReference>
<dbReference type="Gene3D" id="3.90.550.10">
    <property type="entry name" value="Spore Coat Polysaccharide Biosynthesis Protein SpsA, Chain A"/>
    <property type="match status" value="1"/>
</dbReference>
<dbReference type="AlphaFoldDB" id="A0A8J2YJX3"/>